<proteinExistence type="predicted"/>
<comment type="caution">
    <text evidence="1">The sequence shown here is derived from an EMBL/GenBank/DDBJ whole genome shotgun (WGS) entry which is preliminary data.</text>
</comment>
<dbReference type="RefSeq" id="WP_136577598.1">
    <property type="nucleotide sequence ID" value="NZ_STFF01000003.1"/>
</dbReference>
<protein>
    <submittedName>
        <fullName evidence="1">Class I SAM-dependent methyltransferase</fullName>
    </submittedName>
</protein>
<evidence type="ECO:0000313" key="2">
    <source>
        <dbReference type="Proteomes" id="UP000306918"/>
    </source>
</evidence>
<gene>
    <name evidence="1" type="ORF">FAM09_13255</name>
</gene>
<organism evidence="1 2">
    <name type="scientific">Niastella caeni</name>
    <dbReference type="NCBI Taxonomy" id="2569763"/>
    <lineage>
        <taxon>Bacteria</taxon>
        <taxon>Pseudomonadati</taxon>
        <taxon>Bacteroidota</taxon>
        <taxon>Chitinophagia</taxon>
        <taxon>Chitinophagales</taxon>
        <taxon>Chitinophagaceae</taxon>
        <taxon>Niastella</taxon>
    </lineage>
</organism>
<name>A0A4V4H176_9BACT</name>
<dbReference type="InterPro" id="IPR029063">
    <property type="entry name" value="SAM-dependent_MTases_sf"/>
</dbReference>
<dbReference type="AlphaFoldDB" id="A0A4V4H176"/>
<dbReference type="GO" id="GO:0008168">
    <property type="term" value="F:methyltransferase activity"/>
    <property type="evidence" value="ECO:0007669"/>
    <property type="project" value="UniProtKB-KW"/>
</dbReference>
<sequence length="256" mass="29899">MIESKHYDADFYLGHQDGSYLSAKKVLPIVAEIFHPASVIDVGCGIGSWLKVWKEDLQVKEIRGIEGPYVSPSMLKVEKELVHFQDLKEPIKVDQKFDLAMSLEVAEHLPASHAERFVESLTALSDVVLFSAAIIGQEGTYHINEQMPEYWCKLFEKFGYVPVDYVRPLVWNDNQVEWWYQQNILFYIRKSNLQKYPQLKTAYENTNPASLLRIHPVLYNIKIERLNKTNTWIGYVRWKLYPLKKSIQKMFNKKGV</sequence>
<dbReference type="Proteomes" id="UP000306918">
    <property type="component" value="Unassembled WGS sequence"/>
</dbReference>
<keyword evidence="1" id="KW-0489">Methyltransferase</keyword>
<evidence type="ECO:0000313" key="1">
    <source>
        <dbReference type="EMBL" id="THU39466.1"/>
    </source>
</evidence>
<dbReference type="EMBL" id="STFF01000003">
    <property type="protein sequence ID" value="THU39466.1"/>
    <property type="molecule type" value="Genomic_DNA"/>
</dbReference>
<dbReference type="GO" id="GO:0032259">
    <property type="term" value="P:methylation"/>
    <property type="evidence" value="ECO:0007669"/>
    <property type="project" value="UniProtKB-KW"/>
</dbReference>
<dbReference type="Gene3D" id="3.40.50.150">
    <property type="entry name" value="Vaccinia Virus protein VP39"/>
    <property type="match status" value="1"/>
</dbReference>
<keyword evidence="2" id="KW-1185">Reference proteome</keyword>
<dbReference type="Pfam" id="PF13489">
    <property type="entry name" value="Methyltransf_23"/>
    <property type="match status" value="1"/>
</dbReference>
<accession>A0A4V4H176</accession>
<reference evidence="1 2" key="1">
    <citation type="submission" date="2019-04" db="EMBL/GenBank/DDBJ databases">
        <title>Niastella caeni sp. nov., isolated from activated sludge.</title>
        <authorList>
            <person name="Sheng M."/>
        </authorList>
    </citation>
    <scope>NUCLEOTIDE SEQUENCE [LARGE SCALE GENOMIC DNA]</scope>
    <source>
        <strain evidence="1 2">HX-2-15</strain>
    </source>
</reference>
<keyword evidence="1" id="KW-0808">Transferase</keyword>
<dbReference type="SUPFAM" id="SSF53335">
    <property type="entry name" value="S-adenosyl-L-methionine-dependent methyltransferases"/>
    <property type="match status" value="1"/>
</dbReference>
<dbReference type="OrthoDB" id="9791837at2"/>